<name>A0A9E2KEW1_9FIRM</name>
<accession>A0A9E2KEW1</accession>
<sequence>MKQKWKVLLDNEFENLKNGQHLSKAHMKYLEKKLPSINQFIAYISALDSFKEDKLMPIYLKERALSQQYLAYKYLKKDDISRSFFAYAISLYPPNARDEYLPILEVLIEYMDDASITCRENVLRALYAIGNVYAIETALEFINNHHLFHHPKLLADGLATFQGNKEELMRCLWKHINDWDAGLMVSIVNFIALSSSEYKSIFLPYLTDESVSLEIRLEILRYYRKHYYEPVQDILCSFLTSHSNVNLSIVSATVLASYPSKRTTEVLKNALCHSNWYVRYNAAGSLLKMDHYQDEINDILHGNDTYAKEILIYMMEQEGIYA</sequence>
<comment type="caution">
    <text evidence="1">The sequence shown here is derived from an EMBL/GenBank/DDBJ whole genome shotgun (WGS) entry which is preliminary data.</text>
</comment>
<dbReference type="AlphaFoldDB" id="A0A9E2KEW1"/>
<reference evidence="1" key="1">
    <citation type="journal article" date="2021" name="PeerJ">
        <title>Extensive microbial diversity within the chicken gut microbiome revealed by metagenomics and culture.</title>
        <authorList>
            <person name="Gilroy R."/>
            <person name="Ravi A."/>
            <person name="Getino M."/>
            <person name="Pursley I."/>
            <person name="Horton D.L."/>
            <person name="Alikhan N.F."/>
            <person name="Baker D."/>
            <person name="Gharbi K."/>
            <person name="Hall N."/>
            <person name="Watson M."/>
            <person name="Adriaenssens E.M."/>
            <person name="Foster-Nyarko E."/>
            <person name="Jarju S."/>
            <person name="Secka A."/>
            <person name="Antonio M."/>
            <person name="Oren A."/>
            <person name="Chaudhuri R.R."/>
            <person name="La Ragione R."/>
            <person name="Hildebrand F."/>
            <person name="Pallen M.J."/>
        </authorList>
    </citation>
    <scope>NUCLEOTIDE SEQUENCE</scope>
    <source>
        <strain evidence="1">B5-657</strain>
    </source>
</reference>
<reference evidence="1" key="2">
    <citation type="submission" date="2021-04" db="EMBL/GenBank/DDBJ databases">
        <authorList>
            <person name="Gilroy R."/>
        </authorList>
    </citation>
    <scope>NUCLEOTIDE SEQUENCE</scope>
    <source>
        <strain evidence="1">B5-657</strain>
    </source>
</reference>
<evidence type="ECO:0000313" key="1">
    <source>
        <dbReference type="EMBL" id="MBU3805121.1"/>
    </source>
</evidence>
<organism evidence="1 2">
    <name type="scientific">Candidatus Cellulosilyticum pullistercoris</name>
    <dbReference type="NCBI Taxonomy" id="2838521"/>
    <lineage>
        <taxon>Bacteria</taxon>
        <taxon>Bacillati</taxon>
        <taxon>Bacillota</taxon>
        <taxon>Clostridia</taxon>
        <taxon>Lachnospirales</taxon>
        <taxon>Cellulosilyticaceae</taxon>
        <taxon>Cellulosilyticum</taxon>
    </lineage>
</organism>
<protein>
    <submittedName>
        <fullName evidence="1">HEAT repeat domain-containing protein</fullName>
    </submittedName>
</protein>
<dbReference type="SUPFAM" id="SSF48371">
    <property type="entry name" value="ARM repeat"/>
    <property type="match status" value="1"/>
</dbReference>
<gene>
    <name evidence="1" type="ORF">H9872_10250</name>
</gene>
<dbReference type="EMBL" id="JAHLFQ010000242">
    <property type="protein sequence ID" value="MBU3805121.1"/>
    <property type="molecule type" value="Genomic_DNA"/>
</dbReference>
<dbReference type="Proteomes" id="UP000824229">
    <property type="component" value="Unassembled WGS sequence"/>
</dbReference>
<dbReference type="InterPro" id="IPR011989">
    <property type="entry name" value="ARM-like"/>
</dbReference>
<dbReference type="Gene3D" id="1.25.10.10">
    <property type="entry name" value="Leucine-rich Repeat Variant"/>
    <property type="match status" value="1"/>
</dbReference>
<dbReference type="InterPro" id="IPR016024">
    <property type="entry name" value="ARM-type_fold"/>
</dbReference>
<evidence type="ECO:0000313" key="2">
    <source>
        <dbReference type="Proteomes" id="UP000824229"/>
    </source>
</evidence>
<proteinExistence type="predicted"/>